<evidence type="ECO:0000313" key="1">
    <source>
        <dbReference type="EMBL" id="EWH33461.1"/>
    </source>
</evidence>
<comment type="caution">
    <text evidence="1">The sequence shown here is derived from an EMBL/GenBank/DDBJ whole genome shotgun (WGS) entry which is preliminary data.</text>
</comment>
<sequence length="73" mass="8401">MRIVGFLCYFLLLFYGVELVAEELTIEEPALSSPIKNNQPPIKETVENSMICVYYPSDKICKDVLSNKERGHY</sequence>
<reference evidence="1 2" key="1">
    <citation type="journal article" date="2015" name="Stand. Genomic Sci.">
        <title>Genome sequence and description of the mosquitocidal and heavy metal tolerant strain Lysinibacillus sphaericus CBAM5.</title>
        <authorList>
            <person name="Pena-Montenegro T.D."/>
            <person name="Lozano L."/>
            <person name="Dussan J."/>
        </authorList>
    </citation>
    <scope>NUCLEOTIDE SEQUENCE [LARGE SCALE GENOMIC DNA]</scope>
    <source>
        <strain evidence="1">CBAM5</strain>
    </source>
</reference>
<accession>W7S5G5</accession>
<dbReference type="EMBL" id="AYKQ01000009">
    <property type="protein sequence ID" value="EWH33461.1"/>
    <property type="molecule type" value="Genomic_DNA"/>
</dbReference>
<dbReference type="Proteomes" id="UP000023555">
    <property type="component" value="Unassembled WGS sequence"/>
</dbReference>
<organism evidence="1 2">
    <name type="scientific">Lysinibacillus sphaericus CBAM5</name>
    <dbReference type="NCBI Taxonomy" id="1400869"/>
    <lineage>
        <taxon>Bacteria</taxon>
        <taxon>Bacillati</taxon>
        <taxon>Bacillota</taxon>
        <taxon>Bacilli</taxon>
        <taxon>Bacillales</taxon>
        <taxon>Bacillaceae</taxon>
        <taxon>Lysinibacillus</taxon>
    </lineage>
</organism>
<proteinExistence type="predicted"/>
<name>W7S5G5_LYSSH</name>
<evidence type="ECO:0000313" key="2">
    <source>
        <dbReference type="Proteomes" id="UP000023555"/>
    </source>
</evidence>
<dbReference type="AlphaFoldDB" id="W7S5G5"/>
<gene>
    <name evidence="1" type="ORF">P799_11725</name>
</gene>
<protein>
    <submittedName>
        <fullName evidence="1">Uncharacterized protein</fullName>
    </submittedName>
</protein>
<dbReference type="HOGENOM" id="CLU_188354_0_0_9"/>